<evidence type="ECO:0000256" key="3">
    <source>
        <dbReference type="RuleBase" id="RU000524"/>
    </source>
</evidence>
<dbReference type="GO" id="GO:0003697">
    <property type="term" value="F:single-stranded DNA binding"/>
    <property type="evidence" value="ECO:0007669"/>
    <property type="project" value="InterPro"/>
</dbReference>
<keyword evidence="1 2" id="KW-0238">DNA-binding</keyword>
<evidence type="ECO:0000313" key="4">
    <source>
        <dbReference type="EMBL" id="OGC05557.1"/>
    </source>
</evidence>
<dbReference type="AlphaFoldDB" id="A0A1F4RBJ9"/>
<reference evidence="4 5" key="1">
    <citation type="journal article" date="2016" name="Nat. Commun.">
        <title>Thousands of microbial genomes shed light on interconnected biogeochemical processes in an aquifer system.</title>
        <authorList>
            <person name="Anantharaman K."/>
            <person name="Brown C.T."/>
            <person name="Hug L.A."/>
            <person name="Sharon I."/>
            <person name="Castelle C.J."/>
            <person name="Probst A.J."/>
            <person name="Thomas B.C."/>
            <person name="Singh A."/>
            <person name="Wilkins M.J."/>
            <person name="Karaoz U."/>
            <person name="Brodie E.L."/>
            <person name="Williams K.H."/>
            <person name="Hubbard S.S."/>
            <person name="Banfield J.F."/>
        </authorList>
    </citation>
    <scope>NUCLEOTIDE SEQUENCE [LARGE SCALE GENOMIC DNA]</scope>
</reference>
<dbReference type="InterPro" id="IPR011344">
    <property type="entry name" value="ssDNA-bd"/>
</dbReference>
<protein>
    <recommendedName>
        <fullName evidence="3">Single-stranded DNA-binding protein</fullName>
    </recommendedName>
</protein>
<dbReference type="PANTHER" id="PTHR10302">
    <property type="entry name" value="SINGLE-STRANDED DNA-BINDING PROTEIN"/>
    <property type="match status" value="1"/>
</dbReference>
<dbReference type="CDD" id="cd04496">
    <property type="entry name" value="SSB_OBF"/>
    <property type="match status" value="1"/>
</dbReference>
<dbReference type="Pfam" id="PF00436">
    <property type="entry name" value="SSB"/>
    <property type="match status" value="1"/>
</dbReference>
<sequence>MDGRPMAKFSLTVDRPQGGADLIDVIAWAKAAEISRDYLKKGKLALIEGRIQIRAFEDQTGQRRWATEVVANKVRVFDHPGVTSDDTDLVSELPF</sequence>
<accession>A0A1F4RBJ9</accession>
<dbReference type="Proteomes" id="UP000176938">
    <property type="component" value="Unassembled WGS sequence"/>
</dbReference>
<dbReference type="SUPFAM" id="SSF50249">
    <property type="entry name" value="Nucleic acid-binding proteins"/>
    <property type="match status" value="1"/>
</dbReference>
<dbReference type="NCBIfam" id="TIGR00621">
    <property type="entry name" value="ssb"/>
    <property type="match status" value="1"/>
</dbReference>
<evidence type="ECO:0000313" key="5">
    <source>
        <dbReference type="Proteomes" id="UP000176938"/>
    </source>
</evidence>
<dbReference type="GO" id="GO:0009295">
    <property type="term" value="C:nucleoid"/>
    <property type="evidence" value="ECO:0007669"/>
    <property type="project" value="TreeGrafter"/>
</dbReference>
<dbReference type="PIRSF" id="PIRSF002070">
    <property type="entry name" value="SSB"/>
    <property type="match status" value="1"/>
</dbReference>
<evidence type="ECO:0000256" key="2">
    <source>
        <dbReference type="PROSITE-ProRule" id="PRU00252"/>
    </source>
</evidence>
<proteinExistence type="predicted"/>
<dbReference type="EMBL" id="METP01000040">
    <property type="protein sequence ID" value="OGC05557.1"/>
    <property type="molecule type" value="Genomic_DNA"/>
</dbReference>
<dbReference type="InterPro" id="IPR012340">
    <property type="entry name" value="NA-bd_OB-fold"/>
</dbReference>
<dbReference type="PANTHER" id="PTHR10302:SF27">
    <property type="entry name" value="SINGLE-STRANDED DNA-BINDING PROTEIN"/>
    <property type="match status" value="1"/>
</dbReference>
<gene>
    <name evidence="4" type="ORF">A3H38_06165</name>
</gene>
<dbReference type="GO" id="GO:0006260">
    <property type="term" value="P:DNA replication"/>
    <property type="evidence" value="ECO:0007669"/>
    <property type="project" value="InterPro"/>
</dbReference>
<dbReference type="PROSITE" id="PS50935">
    <property type="entry name" value="SSB"/>
    <property type="match status" value="1"/>
</dbReference>
<comment type="caution">
    <text evidence="4">The sequence shown here is derived from an EMBL/GenBank/DDBJ whole genome shotgun (WGS) entry which is preliminary data.</text>
</comment>
<organism evidence="4 5">
    <name type="scientific">candidate division WOR-1 bacterium RIFCSPLOWO2_02_FULL_46_20</name>
    <dbReference type="NCBI Taxonomy" id="1802567"/>
    <lineage>
        <taxon>Bacteria</taxon>
        <taxon>Bacillati</taxon>
        <taxon>Saganbacteria</taxon>
    </lineage>
</organism>
<evidence type="ECO:0000256" key="1">
    <source>
        <dbReference type="ARBA" id="ARBA00023125"/>
    </source>
</evidence>
<dbReference type="Gene3D" id="2.40.50.140">
    <property type="entry name" value="Nucleic acid-binding proteins"/>
    <property type="match status" value="1"/>
</dbReference>
<name>A0A1F4RBJ9_UNCSA</name>
<dbReference type="InterPro" id="IPR000424">
    <property type="entry name" value="Primosome_PriB/ssb"/>
</dbReference>